<keyword evidence="2" id="KW-1185">Reference proteome</keyword>
<evidence type="ECO:0000313" key="1">
    <source>
        <dbReference type="EMBL" id="MDI3235646.1"/>
    </source>
</evidence>
<dbReference type="RefSeq" id="WP_026830483.1">
    <property type="nucleotide sequence ID" value="NZ_JASBQV010000019.1"/>
</dbReference>
<dbReference type="EMBL" id="JASBQV010000019">
    <property type="protein sequence ID" value="MDI3235646.1"/>
    <property type="molecule type" value="Genomic_DNA"/>
</dbReference>
<dbReference type="Proteomes" id="UP001243286">
    <property type="component" value="Unassembled WGS sequence"/>
</dbReference>
<organism evidence="1 2">
    <name type="scientific">Exiguobacterium antarcticum</name>
    <dbReference type="NCBI Taxonomy" id="132920"/>
    <lineage>
        <taxon>Bacteria</taxon>
        <taxon>Bacillati</taxon>
        <taxon>Bacillota</taxon>
        <taxon>Bacilli</taxon>
        <taxon>Bacillales</taxon>
        <taxon>Bacillales Family XII. Incertae Sedis</taxon>
        <taxon>Exiguobacterium</taxon>
    </lineage>
</organism>
<protein>
    <submittedName>
        <fullName evidence="1">Uncharacterized protein</fullName>
    </submittedName>
</protein>
<reference evidence="1 2" key="1">
    <citation type="submission" date="2023-04" db="EMBL/GenBank/DDBJ databases">
        <title>Antarctic isolates genomes.</title>
        <authorList>
            <person name="Dimov S.G."/>
        </authorList>
    </citation>
    <scope>NUCLEOTIDE SEQUENCE [LARGE SCALE GENOMIC DNA]</scope>
    <source>
        <strain evidence="1 2">AL19</strain>
    </source>
</reference>
<comment type="caution">
    <text evidence="1">The sequence shown here is derived from an EMBL/GenBank/DDBJ whole genome shotgun (WGS) entry which is preliminary data.</text>
</comment>
<sequence length="261" mass="30566">MDDSVTRLLMKKVKKYKKWTEEGFVNPVYWMVNGTPYYMAGFTKNNAPVATAYLTIGDEKLDEALEAQRHLAIFADLNNNIFDIGTVFLKINSNYFTQPLSIPVDDANLSVLTGKEAFSELWKNQQKIFSLVTEYKQYYESDILIRREIFMKDIIKTQEAANLLTLYQYLNLKILLDNNDEIHAFSSFLKTTKQWRKLDRQSKKFVQGISGNPGKMRKSMDNLNLIIDDDFETMITLNYNKMIEENKPIIEGQRKYIRYPK</sequence>
<name>A0ABT6R5S8_9BACL</name>
<proteinExistence type="predicted"/>
<accession>A0ABT6R5S8</accession>
<evidence type="ECO:0000313" key="2">
    <source>
        <dbReference type="Proteomes" id="UP001243286"/>
    </source>
</evidence>
<gene>
    <name evidence="1" type="ORF">QK289_11570</name>
</gene>